<keyword evidence="1" id="KW-0812">Transmembrane</keyword>
<name>A0A1G9I4L3_9RHOB</name>
<dbReference type="STRING" id="525640.SAMN04487971_107129"/>
<dbReference type="EMBL" id="FNGE01000007">
    <property type="protein sequence ID" value="SDL19753.1"/>
    <property type="molecule type" value="Genomic_DNA"/>
</dbReference>
<accession>A0A1G9I4L3</accession>
<keyword evidence="3" id="KW-1185">Reference proteome</keyword>
<dbReference type="RefSeq" id="WP_090755098.1">
    <property type="nucleotide sequence ID" value="NZ_FNGE01000007.1"/>
</dbReference>
<feature type="transmembrane region" description="Helical" evidence="1">
    <location>
        <begin position="136"/>
        <end position="157"/>
    </location>
</feature>
<evidence type="ECO:0000256" key="1">
    <source>
        <dbReference type="SAM" id="Phobius"/>
    </source>
</evidence>
<protein>
    <submittedName>
        <fullName evidence="2">Uncharacterized membrane protein</fullName>
    </submittedName>
</protein>
<feature type="transmembrane region" description="Helical" evidence="1">
    <location>
        <begin position="107"/>
        <end position="130"/>
    </location>
</feature>
<feature type="transmembrane region" description="Helical" evidence="1">
    <location>
        <begin position="20"/>
        <end position="40"/>
    </location>
</feature>
<organism evidence="2 3">
    <name type="scientific">Paracoccus chinensis</name>
    <dbReference type="NCBI Taxonomy" id="525640"/>
    <lineage>
        <taxon>Bacteria</taxon>
        <taxon>Pseudomonadati</taxon>
        <taxon>Pseudomonadota</taxon>
        <taxon>Alphaproteobacteria</taxon>
        <taxon>Rhodobacterales</taxon>
        <taxon>Paracoccaceae</taxon>
        <taxon>Paracoccus</taxon>
    </lineage>
</organism>
<keyword evidence="1" id="KW-1133">Transmembrane helix</keyword>
<proteinExistence type="predicted"/>
<keyword evidence="1" id="KW-0472">Membrane</keyword>
<dbReference type="OrthoDB" id="2955631at2"/>
<gene>
    <name evidence="2" type="ORF">SAMN04487971_107129</name>
</gene>
<dbReference type="InterPro" id="IPR018723">
    <property type="entry name" value="DUF2254_membrane"/>
</dbReference>
<evidence type="ECO:0000313" key="3">
    <source>
        <dbReference type="Proteomes" id="UP000199555"/>
    </source>
</evidence>
<dbReference type="Proteomes" id="UP000199555">
    <property type="component" value="Unassembled WGS sequence"/>
</dbReference>
<sequence>MGWQDSAWIQRLREISRQMWFRVTLFSLGGVALALLAQWIGPYLPYIPEIELASGSVSSLLNIIASSMLAVTTFSMSIIIGAYGSATNSATPRATELLAMDTVAQNAVSVFIGSFLFSIVGIIGLSAGFYAAQGRVLLFAATLLNILLIVWTLLRWVDHLNRFGRMTDIIGRIETAATNAACLYRDNPRLGARPLPSGLAGDACHVLPKDAGFVRFIDIPALQDAAEKLDIRVEVLRMPGKYVHRHEPLMAVSRDLDQAGADRLRDAFTLGLRRSFDQDIRYGMIVLSEVASRALSAAINDPGTAIDVIRAGGRVLAEYHRPADETHQAVRHDRIHVPELEVRELYREFFSPIVRHGAAEPEVIQALLDSVEALGQGDGDKALTRRIAHEVRVRAVDVLKRNWERRMLQ</sequence>
<dbReference type="Pfam" id="PF10011">
    <property type="entry name" value="DUF2254"/>
    <property type="match status" value="1"/>
</dbReference>
<evidence type="ECO:0000313" key="2">
    <source>
        <dbReference type="EMBL" id="SDL19753.1"/>
    </source>
</evidence>
<reference evidence="3" key="1">
    <citation type="submission" date="2016-10" db="EMBL/GenBank/DDBJ databases">
        <authorList>
            <person name="Varghese N."/>
            <person name="Submissions S."/>
        </authorList>
    </citation>
    <scope>NUCLEOTIDE SEQUENCE [LARGE SCALE GENOMIC DNA]</scope>
    <source>
        <strain evidence="3">CGMCC 1.7655</strain>
    </source>
</reference>
<feature type="transmembrane region" description="Helical" evidence="1">
    <location>
        <begin position="60"/>
        <end position="86"/>
    </location>
</feature>
<dbReference type="AlphaFoldDB" id="A0A1G9I4L3"/>